<feature type="transmembrane region" description="Helical" evidence="6">
    <location>
        <begin position="749"/>
        <end position="771"/>
    </location>
</feature>
<organism evidence="8 9">
    <name type="scientific">Rubripirellula amarantea</name>
    <dbReference type="NCBI Taxonomy" id="2527999"/>
    <lineage>
        <taxon>Bacteria</taxon>
        <taxon>Pseudomonadati</taxon>
        <taxon>Planctomycetota</taxon>
        <taxon>Planctomycetia</taxon>
        <taxon>Pirellulales</taxon>
        <taxon>Pirellulaceae</taxon>
        <taxon>Rubripirellula</taxon>
    </lineage>
</organism>
<proteinExistence type="predicted"/>
<dbReference type="Gene3D" id="1.20.1640.10">
    <property type="entry name" value="Multidrug efflux transporter AcrB transmembrane domain"/>
    <property type="match status" value="2"/>
</dbReference>
<dbReference type="OrthoDB" id="5429313at2"/>
<dbReference type="InterPro" id="IPR050545">
    <property type="entry name" value="Mycobact_MmpL"/>
</dbReference>
<feature type="transmembrane region" description="Helical" evidence="6">
    <location>
        <begin position="232"/>
        <end position="249"/>
    </location>
</feature>
<comment type="caution">
    <text evidence="8">The sequence shown here is derived from an EMBL/GenBank/DDBJ whole genome shotgun (WGS) entry which is preliminary data.</text>
</comment>
<sequence length="774" mass="83621">MLNYQKRIAEWLIQYRWIGIVLALLTFAVAWPSAQKLEFDRSITAMFDPSDPTLQSYQQLQSEFGGNAVVMLVYHDADLWSDDGIARNQAITAQVAAVEGVTGVLSPSVLNAAVKQIRPGSFLTGSEPLLNRRDPISRGFDQMFVGYTHSPDHAHGAVVAMLDPGNTQAAIQGMRDVVSGLESNDTNPDRSSTSETTADEQNAIDLTLIDDIDLVGEPVLIEEAFALIERDGVWLATLTLSLLSLVVLVSLLDLRLVALSIVVIGWAVTMTQATMQWMGTELSLVSTILAAITTVITVTSVLHIGVRFRIVRRRQGSSRTAAFTALSMLMLPIALTCATDAAGFAALGVSRILPVRQFGIMIAIAATAVLLGLALIGPLLLSAPSMALLSSPFTRIRRSFLEPLQRAIHRGCLIVAKFSVQHFTWIAIACLAMSVFIALGWQRVETETSFLKNFRDDSSLVKSYERVEDEFGGAGVWDVLIDAPAEVGSSFLKKVRKLEHELRRVDVDGARLSKVLSLADADSVLSRVTLMRLLAAKTRLAGMQQTMPVFYQALMTEPLDEETRRLRLMIRSEEDLDANQKMKLIAEVERVVAASEVGKTAKVTGYYVLMARLIDGLIDDGWRCFFASAVLVWLLLVVSGRSIKRATIALAINLLPALLVISAIGLLGSKVNMGSAMIAAVSIGLSIDGSVHFLASYRRMIARGRSTKQSATHASAAIGVPMIFATLALVIGFGGLATSEFVPTATFGVLVAATLVVGTIVNLTVLPSLIAKAD</sequence>
<dbReference type="Pfam" id="PF03176">
    <property type="entry name" value="MMPL"/>
    <property type="match status" value="1"/>
</dbReference>
<evidence type="ECO:0000256" key="1">
    <source>
        <dbReference type="ARBA" id="ARBA00004651"/>
    </source>
</evidence>
<dbReference type="EMBL" id="SJPI01000002">
    <property type="protein sequence ID" value="TWT50619.1"/>
    <property type="molecule type" value="Genomic_DNA"/>
</dbReference>
<feature type="domain" description="Membrane transport protein MMPL" evidence="7">
    <location>
        <begin position="562"/>
        <end position="771"/>
    </location>
</feature>
<evidence type="ECO:0000256" key="6">
    <source>
        <dbReference type="SAM" id="Phobius"/>
    </source>
</evidence>
<dbReference type="PANTHER" id="PTHR33406:SF12">
    <property type="entry name" value="BLR2997 PROTEIN"/>
    <property type="match status" value="1"/>
</dbReference>
<dbReference type="GO" id="GO:0005886">
    <property type="term" value="C:plasma membrane"/>
    <property type="evidence" value="ECO:0007669"/>
    <property type="project" value="UniProtKB-SubCell"/>
</dbReference>
<name>A0A5C5WKL1_9BACT</name>
<feature type="transmembrane region" description="Helical" evidence="6">
    <location>
        <begin position="646"/>
        <end position="667"/>
    </location>
</feature>
<dbReference type="Proteomes" id="UP000316598">
    <property type="component" value="Unassembled WGS sequence"/>
</dbReference>
<protein>
    <submittedName>
        <fullName evidence="8">MMPL family protein</fullName>
    </submittedName>
</protein>
<keyword evidence="2" id="KW-1003">Cell membrane</keyword>
<feature type="transmembrane region" description="Helical" evidence="6">
    <location>
        <begin position="358"/>
        <end position="381"/>
    </location>
</feature>
<evidence type="ECO:0000256" key="2">
    <source>
        <dbReference type="ARBA" id="ARBA00022475"/>
    </source>
</evidence>
<gene>
    <name evidence="8" type="ORF">Pla22_33620</name>
</gene>
<keyword evidence="4 6" id="KW-1133">Transmembrane helix</keyword>
<feature type="transmembrane region" description="Helical" evidence="6">
    <location>
        <begin position="320"/>
        <end position="346"/>
    </location>
</feature>
<dbReference type="RefSeq" id="WP_146515820.1">
    <property type="nucleotide sequence ID" value="NZ_SJPI01000002.1"/>
</dbReference>
<dbReference type="SUPFAM" id="SSF82866">
    <property type="entry name" value="Multidrug efflux transporter AcrB transmembrane domain"/>
    <property type="match status" value="2"/>
</dbReference>
<evidence type="ECO:0000256" key="3">
    <source>
        <dbReference type="ARBA" id="ARBA00022692"/>
    </source>
</evidence>
<reference evidence="8 9" key="1">
    <citation type="submission" date="2019-02" db="EMBL/GenBank/DDBJ databases">
        <title>Deep-cultivation of Planctomycetes and their phenomic and genomic characterization uncovers novel biology.</title>
        <authorList>
            <person name="Wiegand S."/>
            <person name="Jogler M."/>
            <person name="Boedeker C."/>
            <person name="Pinto D."/>
            <person name="Vollmers J."/>
            <person name="Rivas-Marin E."/>
            <person name="Kohn T."/>
            <person name="Peeters S.H."/>
            <person name="Heuer A."/>
            <person name="Rast P."/>
            <person name="Oberbeckmann S."/>
            <person name="Bunk B."/>
            <person name="Jeske O."/>
            <person name="Meyerdierks A."/>
            <person name="Storesund J.E."/>
            <person name="Kallscheuer N."/>
            <person name="Luecker S."/>
            <person name="Lage O.M."/>
            <person name="Pohl T."/>
            <person name="Merkel B.J."/>
            <person name="Hornburger P."/>
            <person name="Mueller R.-W."/>
            <person name="Bruemmer F."/>
            <person name="Labrenz M."/>
            <person name="Spormann A.M."/>
            <person name="Op Den Camp H."/>
            <person name="Overmann J."/>
            <person name="Amann R."/>
            <person name="Jetten M.S.M."/>
            <person name="Mascher T."/>
            <person name="Medema M.H."/>
            <person name="Devos D.P."/>
            <person name="Kaster A.-K."/>
            <person name="Ovreas L."/>
            <person name="Rohde M."/>
            <person name="Galperin M.Y."/>
            <person name="Jogler C."/>
        </authorList>
    </citation>
    <scope>NUCLEOTIDE SEQUENCE [LARGE SCALE GENOMIC DNA]</scope>
    <source>
        <strain evidence="8 9">Pla22</strain>
    </source>
</reference>
<keyword evidence="3 6" id="KW-0812">Transmembrane</keyword>
<keyword evidence="5 6" id="KW-0472">Membrane</keyword>
<dbReference type="PANTHER" id="PTHR33406">
    <property type="entry name" value="MEMBRANE PROTEIN MJ1562-RELATED"/>
    <property type="match status" value="1"/>
</dbReference>
<feature type="transmembrane region" description="Helical" evidence="6">
    <location>
        <begin position="716"/>
        <end position="737"/>
    </location>
</feature>
<evidence type="ECO:0000256" key="5">
    <source>
        <dbReference type="ARBA" id="ARBA00023136"/>
    </source>
</evidence>
<comment type="subcellular location">
    <subcellularLocation>
        <location evidence="1">Cell membrane</location>
        <topology evidence="1">Multi-pass membrane protein</topology>
    </subcellularLocation>
</comment>
<keyword evidence="9" id="KW-1185">Reference proteome</keyword>
<evidence type="ECO:0000259" key="7">
    <source>
        <dbReference type="Pfam" id="PF03176"/>
    </source>
</evidence>
<dbReference type="AlphaFoldDB" id="A0A5C5WKL1"/>
<evidence type="ECO:0000256" key="4">
    <source>
        <dbReference type="ARBA" id="ARBA00022989"/>
    </source>
</evidence>
<feature type="transmembrane region" description="Helical" evidence="6">
    <location>
        <begin position="256"/>
        <end position="278"/>
    </location>
</feature>
<evidence type="ECO:0000313" key="9">
    <source>
        <dbReference type="Proteomes" id="UP000316598"/>
    </source>
</evidence>
<evidence type="ECO:0000313" key="8">
    <source>
        <dbReference type="EMBL" id="TWT50619.1"/>
    </source>
</evidence>
<accession>A0A5C5WKL1</accession>
<feature type="transmembrane region" description="Helical" evidence="6">
    <location>
        <begin position="284"/>
        <end position="308"/>
    </location>
</feature>
<feature type="transmembrane region" description="Helical" evidence="6">
    <location>
        <begin position="620"/>
        <end position="639"/>
    </location>
</feature>
<feature type="transmembrane region" description="Helical" evidence="6">
    <location>
        <begin position="423"/>
        <end position="441"/>
    </location>
</feature>
<dbReference type="InterPro" id="IPR004869">
    <property type="entry name" value="MMPL_dom"/>
</dbReference>
<feature type="transmembrane region" description="Helical" evidence="6">
    <location>
        <begin position="673"/>
        <end position="695"/>
    </location>
</feature>
<feature type="transmembrane region" description="Helical" evidence="6">
    <location>
        <begin position="12"/>
        <end position="31"/>
    </location>
</feature>